<evidence type="ECO:0000313" key="2">
    <source>
        <dbReference type="EMBL" id="TCZ55000.1"/>
    </source>
</evidence>
<keyword evidence="1" id="KW-0812">Transmembrane</keyword>
<feature type="transmembrane region" description="Helical" evidence="1">
    <location>
        <begin position="390"/>
        <end position="411"/>
    </location>
</feature>
<proteinExistence type="predicted"/>
<feature type="transmembrane region" description="Helical" evidence="1">
    <location>
        <begin position="321"/>
        <end position="338"/>
    </location>
</feature>
<sequence length="551" mass="59238">MTSTEGMGRPARMLVAALCGALCLGFFFRGQIGNGFTLLLGDRHDGVIALSILEHWTNALRGIEPWDHTAYFFPVPATLGYNDGYLLFGLLHAGFRALGADPFLSGELVNIATRAIGFAATLALGRRLGLAFGWALLGAALFTVSNNLFIRGSHAQLFSVSFVPLLALLAQAALAALWEGRRRGLALHGAGFCLLFAALLMTGFYMAWYSAFLGGALLLAWLAVAGGAARRHLLRAIRAQALPLLGLLALAAALNLPFLWLYLPKAAETGMHPWPDVLRHVPAPLDIVNVGPDNLLWGWLVRGLNETLRPGFPAWSERMTGLPPLLLACWIAALAWLARGPALPPGRLALLRALGLASLATWAMTLQVGGHSLWSLVYHYVPGGKAPRVVARYQIFITLAVILPAMAFLAARRWPRPLLAALAGLLLLEQANAYAPLFLDRTLELARLESVPPPPPGCRAFYVSAARTGSRFGEAVDDPYNHNTEAMLVAAVRHIPTINGISTFNPPGWPAGIPEDPGYLAAVEAYAKAWGIAGLCALDLRSFTWSGPEER</sequence>
<evidence type="ECO:0000313" key="3">
    <source>
        <dbReference type="Proteomes" id="UP000295023"/>
    </source>
</evidence>
<keyword evidence="1" id="KW-1133">Transmembrane helix</keyword>
<dbReference type="RefSeq" id="WP_132295179.1">
    <property type="nucleotide sequence ID" value="NZ_SKBM01000030.1"/>
</dbReference>
<feature type="transmembrane region" description="Helical" evidence="1">
    <location>
        <begin position="185"/>
        <end position="205"/>
    </location>
</feature>
<dbReference type="Proteomes" id="UP000295023">
    <property type="component" value="Unassembled WGS sequence"/>
</dbReference>
<name>A0A4R4D5P7_9PROT</name>
<feature type="transmembrane region" description="Helical" evidence="1">
    <location>
        <begin position="211"/>
        <end position="229"/>
    </location>
</feature>
<keyword evidence="3" id="KW-1185">Reference proteome</keyword>
<dbReference type="AlphaFoldDB" id="A0A4R4D5P7"/>
<feature type="transmembrane region" description="Helical" evidence="1">
    <location>
        <begin position="156"/>
        <end position="178"/>
    </location>
</feature>
<organism evidence="2 3">
    <name type="scientific">Roseicella aquatilis</name>
    <dbReference type="NCBI Taxonomy" id="2527868"/>
    <lineage>
        <taxon>Bacteria</taxon>
        <taxon>Pseudomonadati</taxon>
        <taxon>Pseudomonadota</taxon>
        <taxon>Alphaproteobacteria</taxon>
        <taxon>Acetobacterales</taxon>
        <taxon>Roseomonadaceae</taxon>
        <taxon>Roseicella</taxon>
    </lineage>
</organism>
<dbReference type="OrthoDB" id="8141049at2"/>
<comment type="caution">
    <text evidence="2">The sequence shown here is derived from an EMBL/GenBank/DDBJ whole genome shotgun (WGS) entry which is preliminary data.</text>
</comment>
<accession>A0A4R4D5P7</accession>
<gene>
    <name evidence="2" type="ORF">EXY23_22640</name>
</gene>
<keyword evidence="1" id="KW-0472">Membrane</keyword>
<dbReference type="EMBL" id="SKBM01000030">
    <property type="protein sequence ID" value="TCZ55000.1"/>
    <property type="molecule type" value="Genomic_DNA"/>
</dbReference>
<feature type="transmembrane region" description="Helical" evidence="1">
    <location>
        <begin position="350"/>
        <end position="370"/>
    </location>
</feature>
<evidence type="ECO:0008006" key="4">
    <source>
        <dbReference type="Google" id="ProtNLM"/>
    </source>
</evidence>
<reference evidence="2 3" key="1">
    <citation type="submission" date="2019-03" db="EMBL/GenBank/DDBJ databases">
        <title>Paracraurococcus aquatilis NE82 genome sequence.</title>
        <authorList>
            <person name="Zhao Y."/>
            <person name="Du Z."/>
        </authorList>
    </citation>
    <scope>NUCLEOTIDE SEQUENCE [LARGE SCALE GENOMIC DNA]</scope>
    <source>
        <strain evidence="2 3">NE82</strain>
    </source>
</reference>
<feature type="transmembrane region" description="Helical" evidence="1">
    <location>
        <begin position="132"/>
        <end position="150"/>
    </location>
</feature>
<feature type="transmembrane region" description="Helical" evidence="1">
    <location>
        <begin position="241"/>
        <end position="263"/>
    </location>
</feature>
<evidence type="ECO:0000256" key="1">
    <source>
        <dbReference type="SAM" id="Phobius"/>
    </source>
</evidence>
<protein>
    <recommendedName>
        <fullName evidence="4">Glycosyltransferase RgtA/B/C/D-like domain-containing protein</fullName>
    </recommendedName>
</protein>